<keyword evidence="4 7" id="KW-0697">Rotamase</keyword>
<reference evidence="10" key="1">
    <citation type="submission" date="2016-10" db="EMBL/GenBank/DDBJ databases">
        <authorList>
            <person name="Varghese N."/>
        </authorList>
    </citation>
    <scope>NUCLEOTIDE SEQUENCE [LARGE SCALE GENOMIC DNA]</scope>
    <source>
        <strain evidence="10">Nsp8</strain>
    </source>
</reference>
<dbReference type="Pfam" id="PF00639">
    <property type="entry name" value="Rotamase"/>
    <property type="match status" value="1"/>
</dbReference>
<dbReference type="GO" id="GO:0006457">
    <property type="term" value="P:protein folding"/>
    <property type="evidence" value="ECO:0007669"/>
    <property type="project" value="UniProtKB-UniRule"/>
</dbReference>
<comment type="domain">
    <text evidence="7">The PPIase activity resides only in the second parvulin domain. The N-terminal region and the C-terminal tail are necessary and sufficient for the chaperone activity of SurA. The PPIase activity is dispensable for SurA to function as a chaperone. The N-terminal region and the C-terminal tail are also required for porin recognition.</text>
</comment>
<evidence type="ECO:0000256" key="4">
    <source>
        <dbReference type="ARBA" id="ARBA00023110"/>
    </source>
</evidence>
<feature type="domain" description="PpiC" evidence="8">
    <location>
        <begin position="298"/>
        <end position="396"/>
    </location>
</feature>
<dbReference type="GO" id="GO:0003755">
    <property type="term" value="F:peptidyl-prolyl cis-trans isomerase activity"/>
    <property type="evidence" value="ECO:0007669"/>
    <property type="project" value="UniProtKB-UniRule"/>
</dbReference>
<accession>A0A1I5AF12</accession>
<dbReference type="AlphaFoldDB" id="A0A1I5AF12"/>
<evidence type="ECO:0000256" key="3">
    <source>
        <dbReference type="ARBA" id="ARBA00022764"/>
    </source>
</evidence>
<evidence type="ECO:0000313" key="10">
    <source>
        <dbReference type="Proteomes" id="UP000183107"/>
    </source>
</evidence>
<evidence type="ECO:0000256" key="7">
    <source>
        <dbReference type="HAMAP-Rule" id="MF_01183"/>
    </source>
</evidence>
<dbReference type="Gene3D" id="1.10.4030.10">
    <property type="entry name" value="Porin chaperone SurA, peptide-binding domain"/>
    <property type="match status" value="1"/>
</dbReference>
<proteinExistence type="inferred from homology"/>
<dbReference type="PANTHER" id="PTHR47637:SF1">
    <property type="entry name" value="CHAPERONE SURA"/>
    <property type="match status" value="1"/>
</dbReference>
<evidence type="ECO:0000313" key="9">
    <source>
        <dbReference type="EMBL" id="SFN61027.1"/>
    </source>
</evidence>
<keyword evidence="1 7" id="KW-0732">Signal</keyword>
<dbReference type="GO" id="GO:0043165">
    <property type="term" value="P:Gram-negative-bacterium-type cell outer membrane assembly"/>
    <property type="evidence" value="ECO:0007669"/>
    <property type="project" value="InterPro"/>
</dbReference>
<evidence type="ECO:0000256" key="6">
    <source>
        <dbReference type="ARBA" id="ARBA00023235"/>
    </source>
</evidence>
<sequence length="444" mass="50156">MLNYMGAKFLSRPLVSPIRLVLLVALVAIAQTPAHGIETIDHIVAVVNENVVTRHELDEMLKATHKQLQKQGVQPPPPAVMEKQLLERIIVNRVQLQLAKETGLTVSDTELDQTLRRIAQENKMSIQEFYNALEQDGISFNKFRDEIRDEIILVRLKEREVSNRVSVTEGEVDSYLETQDDPSVNNDEYRIAHILVQASEGAPPEQIEVRRQRAEAALEQLKNGADFSQVAAEFSDAPDAMEGGLLDWRPAAQLTKKFAEILVSTKPGEVTPIIQSPNGFHILKLVDRRNQNSAVTIVDQTHARHILIKVSELTSETDARRRITDLKERLENGAKFEELAKAHSEDSTAPTGGDLGWVSPGDTVPEFEQAMKALKPGEISEPVQSPFGWHLIQVIERRSQDVSQERQRQAARQAIRARKAETAFQEWLQRLRDRAYVEYRLEEG</sequence>
<dbReference type="GO" id="GO:0051082">
    <property type="term" value="F:unfolded protein binding"/>
    <property type="evidence" value="ECO:0007669"/>
    <property type="project" value="UniProtKB-UniRule"/>
</dbReference>
<dbReference type="GO" id="GO:0050821">
    <property type="term" value="P:protein stabilization"/>
    <property type="evidence" value="ECO:0007669"/>
    <property type="project" value="InterPro"/>
</dbReference>
<keyword evidence="2 7" id="KW-0677">Repeat</keyword>
<dbReference type="PROSITE" id="PS01096">
    <property type="entry name" value="PPIC_PPIASE_1"/>
    <property type="match status" value="1"/>
</dbReference>
<keyword evidence="6 7" id="KW-0413">Isomerase</keyword>
<dbReference type="GO" id="GO:0042277">
    <property type="term" value="F:peptide binding"/>
    <property type="evidence" value="ECO:0007669"/>
    <property type="project" value="InterPro"/>
</dbReference>
<comment type="subcellular location">
    <subcellularLocation>
        <location evidence="7">Periplasm</location>
    </subcellularLocation>
    <text evidence="7">Is capable of associating with the outer membrane.</text>
</comment>
<dbReference type="EMBL" id="FOVJ01000002">
    <property type="protein sequence ID" value="SFN61027.1"/>
    <property type="molecule type" value="Genomic_DNA"/>
</dbReference>
<dbReference type="Pfam" id="PF09312">
    <property type="entry name" value="SurA_N"/>
    <property type="match status" value="1"/>
</dbReference>
<evidence type="ECO:0000256" key="5">
    <source>
        <dbReference type="ARBA" id="ARBA00023186"/>
    </source>
</evidence>
<keyword evidence="5 7" id="KW-0143">Chaperone</keyword>
<protein>
    <recommendedName>
        <fullName evidence="7">Chaperone SurA</fullName>
    </recommendedName>
    <alternativeName>
        <fullName evidence="7">Peptidyl-prolyl cis-trans isomerase SurA</fullName>
        <shortName evidence="7">PPIase SurA</shortName>
        <ecNumber evidence="7">5.2.1.8</ecNumber>
    </alternativeName>
    <alternativeName>
        <fullName evidence="7">Rotamase SurA</fullName>
    </alternativeName>
</protein>
<dbReference type="InterPro" id="IPR023034">
    <property type="entry name" value="PPIase_SurA"/>
</dbReference>
<dbReference type="EC" id="5.2.1.8" evidence="7"/>
<name>A0A1I5AF12_9PROT</name>
<gene>
    <name evidence="7" type="primary">surA</name>
    <name evidence="9" type="ORF">SAMN05216386_1353</name>
</gene>
<dbReference type="Pfam" id="PF13616">
    <property type="entry name" value="Rotamase_3"/>
    <property type="match status" value="1"/>
</dbReference>
<dbReference type="InterPro" id="IPR050280">
    <property type="entry name" value="OMP_Chaperone_SurA"/>
</dbReference>
<dbReference type="PANTHER" id="PTHR47637">
    <property type="entry name" value="CHAPERONE SURA"/>
    <property type="match status" value="1"/>
</dbReference>
<dbReference type="PROSITE" id="PS50198">
    <property type="entry name" value="PPIC_PPIASE_2"/>
    <property type="match status" value="2"/>
</dbReference>
<keyword evidence="10" id="KW-1185">Reference proteome</keyword>
<dbReference type="STRING" id="1266925.GCA_000619905_01157"/>
<organism evidence="9 10">
    <name type="scientific">Nitrosospira briensis</name>
    <dbReference type="NCBI Taxonomy" id="35799"/>
    <lineage>
        <taxon>Bacteria</taxon>
        <taxon>Pseudomonadati</taxon>
        <taxon>Pseudomonadota</taxon>
        <taxon>Betaproteobacteria</taxon>
        <taxon>Nitrosomonadales</taxon>
        <taxon>Nitrosomonadaceae</taxon>
        <taxon>Nitrosospira</taxon>
    </lineage>
</organism>
<dbReference type="InterPro" id="IPR046357">
    <property type="entry name" value="PPIase_dom_sf"/>
</dbReference>
<dbReference type="InterPro" id="IPR023058">
    <property type="entry name" value="PPIase_PpiC_CS"/>
</dbReference>
<dbReference type="InterPro" id="IPR027304">
    <property type="entry name" value="Trigger_fact/SurA_dom_sf"/>
</dbReference>
<dbReference type="Proteomes" id="UP000183107">
    <property type="component" value="Unassembled WGS sequence"/>
</dbReference>
<evidence type="ECO:0000256" key="1">
    <source>
        <dbReference type="ARBA" id="ARBA00022729"/>
    </source>
</evidence>
<dbReference type="InterPro" id="IPR015391">
    <property type="entry name" value="SurA_N"/>
</dbReference>
<comment type="function">
    <text evidence="7">Chaperone involved in the correct folding and assembly of outer membrane proteins. Recognizes specific patterns of aromatic residues and the orientation of their side chains, which are found more frequently in integral outer membrane proteins. May act in both early periplasmic and late outer membrane-associated steps of protein maturation.</text>
</comment>
<dbReference type="SUPFAM" id="SSF109998">
    <property type="entry name" value="Triger factor/SurA peptide-binding domain-like"/>
    <property type="match status" value="1"/>
</dbReference>
<evidence type="ECO:0000256" key="2">
    <source>
        <dbReference type="ARBA" id="ARBA00022737"/>
    </source>
</evidence>
<dbReference type="GO" id="GO:0030288">
    <property type="term" value="C:outer membrane-bounded periplasmic space"/>
    <property type="evidence" value="ECO:0007669"/>
    <property type="project" value="InterPro"/>
</dbReference>
<dbReference type="HAMAP" id="MF_01183">
    <property type="entry name" value="Chaperone_SurA"/>
    <property type="match status" value="1"/>
</dbReference>
<dbReference type="Gene3D" id="3.10.50.40">
    <property type="match status" value="2"/>
</dbReference>
<comment type="catalytic activity">
    <reaction evidence="7">
        <text>[protein]-peptidylproline (omega=180) = [protein]-peptidylproline (omega=0)</text>
        <dbReference type="Rhea" id="RHEA:16237"/>
        <dbReference type="Rhea" id="RHEA-COMP:10747"/>
        <dbReference type="Rhea" id="RHEA-COMP:10748"/>
        <dbReference type="ChEBI" id="CHEBI:83833"/>
        <dbReference type="ChEBI" id="CHEBI:83834"/>
        <dbReference type="EC" id="5.2.1.8"/>
    </reaction>
</comment>
<dbReference type="InterPro" id="IPR000297">
    <property type="entry name" value="PPIase_PpiC"/>
</dbReference>
<dbReference type="SUPFAM" id="SSF54534">
    <property type="entry name" value="FKBP-like"/>
    <property type="match status" value="2"/>
</dbReference>
<evidence type="ECO:0000259" key="8">
    <source>
        <dbReference type="PROSITE" id="PS50198"/>
    </source>
</evidence>
<feature type="domain" description="PpiC" evidence="8">
    <location>
        <begin position="186"/>
        <end position="287"/>
    </location>
</feature>
<keyword evidence="3 7" id="KW-0574">Periplasm</keyword>